<reference evidence="1 2" key="1">
    <citation type="submission" date="2023-03" db="EMBL/GenBank/DDBJ databases">
        <title>High-quality genome of Scylla paramamosain provides insights in environmental adaptation.</title>
        <authorList>
            <person name="Zhang L."/>
        </authorList>
    </citation>
    <scope>NUCLEOTIDE SEQUENCE [LARGE SCALE GENOMIC DNA]</scope>
    <source>
        <strain evidence="1">LZ_2023a</strain>
        <tissue evidence="1">Muscle</tissue>
    </source>
</reference>
<feature type="non-terminal residue" evidence="1">
    <location>
        <position position="1"/>
    </location>
</feature>
<comment type="caution">
    <text evidence="1">The sequence shown here is derived from an EMBL/GenBank/DDBJ whole genome shotgun (WGS) entry which is preliminary data.</text>
</comment>
<name>A0AAW0V698_SCYPA</name>
<organism evidence="1 2">
    <name type="scientific">Scylla paramamosain</name>
    <name type="common">Mud crab</name>
    <dbReference type="NCBI Taxonomy" id="85552"/>
    <lineage>
        <taxon>Eukaryota</taxon>
        <taxon>Metazoa</taxon>
        <taxon>Ecdysozoa</taxon>
        <taxon>Arthropoda</taxon>
        <taxon>Crustacea</taxon>
        <taxon>Multicrustacea</taxon>
        <taxon>Malacostraca</taxon>
        <taxon>Eumalacostraca</taxon>
        <taxon>Eucarida</taxon>
        <taxon>Decapoda</taxon>
        <taxon>Pleocyemata</taxon>
        <taxon>Brachyura</taxon>
        <taxon>Eubrachyura</taxon>
        <taxon>Portunoidea</taxon>
        <taxon>Portunidae</taxon>
        <taxon>Portuninae</taxon>
        <taxon>Scylla</taxon>
    </lineage>
</organism>
<dbReference type="AlphaFoldDB" id="A0AAW0V698"/>
<gene>
    <name evidence="1" type="ORF">O3P69_002413</name>
</gene>
<accession>A0AAW0V698</accession>
<proteinExistence type="predicted"/>
<keyword evidence="2" id="KW-1185">Reference proteome</keyword>
<protein>
    <submittedName>
        <fullName evidence="1">Uncharacterized protein</fullName>
    </submittedName>
</protein>
<sequence>GRGERGDVTYGERCVVVGAFLTCFIARWDLPTRSSWSFRFDCSSGAPAGTFVLGGNLGGAGQFPGVGSASNQADGCGTFPGVTTTSGAAGVVPGAAGVVPGTAGVVPGAAGVVPGAFSSFGGVSGDGGVGFISLPSQQGATFLGGQGVSFTGGQVSGQAGVFGVGPQKGSGFPSRVIQEQATLTQTVTRDEFRTLTDLVLHSVAVTRTQFLLVTTTRVTTVVVPTPVKHALTITTSVVVRSSYVTVTEIKSDFRVNVRILTVTSPVIRTVISTSVEAVTSYHTATSTVYVHGEAKETNSNASSSTDEATWRTGETWRAERSWSWTPKESKPSLIMFAVVSALLLVFVAHATGQSYERHAPYVPPVVVTVTETITITATETIRIPVTSDVWVSTVVNHPVPVTHLVTEYSYVPIDAYTKTSVVIVTSTPISVVTQTSQVNSIRTAVSVFTTFVTETETKELYHTISHYVYNHETLVQRVITTVNSFTTVTVTHTTYGYQ</sequence>
<dbReference type="EMBL" id="JARAKH010000001">
    <property type="protein sequence ID" value="KAK8407854.1"/>
    <property type="molecule type" value="Genomic_DNA"/>
</dbReference>
<dbReference type="Proteomes" id="UP001487740">
    <property type="component" value="Unassembled WGS sequence"/>
</dbReference>
<evidence type="ECO:0000313" key="2">
    <source>
        <dbReference type="Proteomes" id="UP001487740"/>
    </source>
</evidence>
<evidence type="ECO:0000313" key="1">
    <source>
        <dbReference type="EMBL" id="KAK8407854.1"/>
    </source>
</evidence>